<sequence length="93" mass="9386">MSGNWPVPFGKELSEKGPSHGHLVGGLLHSVKRTGGNTGTALRADSTGPPAPAVGLKVLAWRLSARAARAAVEVSRLAVEAGKQAPGLAAAQN</sequence>
<dbReference type="EMBL" id="FONR01000038">
    <property type="protein sequence ID" value="SFH01930.1"/>
    <property type="molecule type" value="Genomic_DNA"/>
</dbReference>
<dbReference type="AlphaFoldDB" id="A0A1I2WKN6"/>
<dbReference type="Proteomes" id="UP000181942">
    <property type="component" value="Unassembled WGS sequence"/>
</dbReference>
<feature type="region of interest" description="Disordered" evidence="1">
    <location>
        <begin position="1"/>
        <end position="49"/>
    </location>
</feature>
<accession>A0A1I2WKN6</accession>
<name>A0A1I2WKN6_9ACTN</name>
<protein>
    <submittedName>
        <fullName evidence="2">Uncharacterized protein</fullName>
    </submittedName>
</protein>
<evidence type="ECO:0000313" key="2">
    <source>
        <dbReference type="EMBL" id="SFH01930.1"/>
    </source>
</evidence>
<reference evidence="2 3" key="1">
    <citation type="submission" date="2016-10" db="EMBL/GenBank/DDBJ databases">
        <authorList>
            <person name="de Groot N.N."/>
        </authorList>
    </citation>
    <scope>NUCLEOTIDE SEQUENCE [LARGE SCALE GENOMIC DNA]</scope>
    <source>
        <strain evidence="2 3">OK461</strain>
    </source>
</reference>
<evidence type="ECO:0000313" key="3">
    <source>
        <dbReference type="Proteomes" id="UP000181942"/>
    </source>
</evidence>
<organism evidence="2 3">
    <name type="scientific">Streptomyces mirabilis</name>
    <dbReference type="NCBI Taxonomy" id="68239"/>
    <lineage>
        <taxon>Bacteria</taxon>
        <taxon>Bacillati</taxon>
        <taxon>Actinomycetota</taxon>
        <taxon>Actinomycetes</taxon>
        <taxon>Kitasatosporales</taxon>
        <taxon>Streptomycetaceae</taxon>
        <taxon>Streptomyces</taxon>
    </lineage>
</organism>
<proteinExistence type="predicted"/>
<gene>
    <name evidence="2" type="ORF">SAMN02787118_13832</name>
</gene>
<evidence type="ECO:0000256" key="1">
    <source>
        <dbReference type="SAM" id="MobiDB-lite"/>
    </source>
</evidence>